<dbReference type="Proteomes" id="UP000658390">
    <property type="component" value="Unassembled WGS sequence"/>
</dbReference>
<dbReference type="EMBL" id="JAEKCZ010000016">
    <property type="protein sequence ID" value="MBJ2258243.1"/>
    <property type="molecule type" value="Genomic_DNA"/>
</dbReference>
<accession>A0A8I1FU42</accession>
<name>A0A8I1FU42_9PSED</name>
<evidence type="ECO:0000256" key="1">
    <source>
        <dbReference type="ARBA" id="ARBA00009437"/>
    </source>
</evidence>
<dbReference type="RefSeq" id="WP_019829010.1">
    <property type="nucleotide sequence ID" value="NZ_ATLR01000048.1"/>
</dbReference>
<dbReference type="Pfam" id="PF00126">
    <property type="entry name" value="HTH_1"/>
    <property type="match status" value="1"/>
</dbReference>
<comment type="similarity">
    <text evidence="1">Belongs to the LysR transcriptional regulatory family.</text>
</comment>
<dbReference type="Gene3D" id="1.10.10.10">
    <property type="entry name" value="Winged helix-like DNA-binding domain superfamily/Winged helix DNA-binding domain"/>
    <property type="match status" value="1"/>
</dbReference>
<feature type="domain" description="HTH lysR-type" evidence="5">
    <location>
        <begin position="8"/>
        <end position="63"/>
    </location>
</feature>
<dbReference type="PANTHER" id="PTHR30537:SF5">
    <property type="entry name" value="HTH-TYPE TRANSCRIPTIONAL ACTIVATOR TTDR-RELATED"/>
    <property type="match status" value="1"/>
</dbReference>
<protein>
    <submittedName>
        <fullName evidence="6">LysR family transcriptional regulator</fullName>
    </submittedName>
</protein>
<evidence type="ECO:0000256" key="3">
    <source>
        <dbReference type="ARBA" id="ARBA00023125"/>
    </source>
</evidence>
<evidence type="ECO:0000259" key="5">
    <source>
        <dbReference type="PROSITE" id="PS50931"/>
    </source>
</evidence>
<dbReference type="PROSITE" id="PS50931">
    <property type="entry name" value="HTH_LYSR"/>
    <property type="match status" value="1"/>
</dbReference>
<dbReference type="SUPFAM" id="SSF53850">
    <property type="entry name" value="Periplasmic binding protein-like II"/>
    <property type="match status" value="1"/>
</dbReference>
<dbReference type="Pfam" id="PF03466">
    <property type="entry name" value="LysR_substrate"/>
    <property type="match status" value="1"/>
</dbReference>
<keyword evidence="4" id="KW-0804">Transcription</keyword>
<reference evidence="6" key="1">
    <citation type="submission" date="2020-12" db="EMBL/GenBank/DDBJ databases">
        <title>Antibiotic resistance and phylogeny of Pseudomonas spp. isolated over three decades from chicken meat in the Norwegian food chain.</title>
        <authorList>
            <person name="Moen B."/>
        </authorList>
    </citation>
    <scope>NUCLEOTIDE SEQUENCE</scope>
    <source>
        <strain evidence="6">MF6762</strain>
    </source>
</reference>
<keyword evidence="3" id="KW-0238">DNA-binding</keyword>
<evidence type="ECO:0000313" key="7">
    <source>
        <dbReference type="Proteomes" id="UP000658390"/>
    </source>
</evidence>
<evidence type="ECO:0000256" key="4">
    <source>
        <dbReference type="ARBA" id="ARBA00023163"/>
    </source>
</evidence>
<dbReference type="InterPro" id="IPR000847">
    <property type="entry name" value="LysR_HTH_N"/>
</dbReference>
<keyword evidence="2" id="KW-0805">Transcription regulation</keyword>
<dbReference type="GO" id="GO:0003700">
    <property type="term" value="F:DNA-binding transcription factor activity"/>
    <property type="evidence" value="ECO:0007669"/>
    <property type="project" value="InterPro"/>
</dbReference>
<dbReference type="SUPFAM" id="SSF46785">
    <property type="entry name" value="Winged helix' DNA-binding domain"/>
    <property type="match status" value="1"/>
</dbReference>
<dbReference type="InterPro" id="IPR005119">
    <property type="entry name" value="LysR_subst-bd"/>
</dbReference>
<organism evidence="6 7">
    <name type="scientific">Pseudomonas psychrophila</name>
    <dbReference type="NCBI Taxonomy" id="122355"/>
    <lineage>
        <taxon>Bacteria</taxon>
        <taxon>Pseudomonadati</taxon>
        <taxon>Pseudomonadota</taxon>
        <taxon>Gammaproteobacteria</taxon>
        <taxon>Pseudomonadales</taxon>
        <taxon>Pseudomonadaceae</taxon>
        <taxon>Pseudomonas</taxon>
    </lineage>
</organism>
<dbReference type="CDD" id="cd08422">
    <property type="entry name" value="PBP2_CrgA_like"/>
    <property type="match status" value="1"/>
</dbReference>
<gene>
    <name evidence="6" type="ORF">JFT45_17170</name>
</gene>
<evidence type="ECO:0000256" key="2">
    <source>
        <dbReference type="ARBA" id="ARBA00023015"/>
    </source>
</evidence>
<dbReference type="GO" id="GO:0003677">
    <property type="term" value="F:DNA binding"/>
    <property type="evidence" value="ECO:0007669"/>
    <property type="project" value="UniProtKB-KW"/>
</dbReference>
<dbReference type="AlphaFoldDB" id="A0A8I1FU42"/>
<proteinExistence type="inferred from homology"/>
<evidence type="ECO:0000313" key="6">
    <source>
        <dbReference type="EMBL" id="MBJ2258243.1"/>
    </source>
</evidence>
<dbReference type="InterPro" id="IPR036388">
    <property type="entry name" value="WH-like_DNA-bd_sf"/>
</dbReference>
<dbReference type="InterPro" id="IPR058163">
    <property type="entry name" value="LysR-type_TF_proteobact-type"/>
</dbReference>
<comment type="caution">
    <text evidence="6">The sequence shown here is derived from an EMBL/GenBank/DDBJ whole genome shotgun (WGS) entry which is preliminary data.</text>
</comment>
<dbReference type="Gene3D" id="3.40.190.290">
    <property type="match status" value="1"/>
</dbReference>
<dbReference type="InterPro" id="IPR036390">
    <property type="entry name" value="WH_DNA-bd_sf"/>
</dbReference>
<dbReference type="PANTHER" id="PTHR30537">
    <property type="entry name" value="HTH-TYPE TRANSCRIPTIONAL REGULATOR"/>
    <property type="match status" value="1"/>
</dbReference>
<sequence>MARRFNHLADVEAFIAVADNGSLSAAAVELATTPTVISRAIKRLETHLGVQLLRLTTRRLSITDAGLTYLNQTRLAFAQISDVERSLSGPNDALNARLRVSAPTTYGHYRLPGLLAAFSRIHPQVRIELSISNHNVDLVADNFDMAIRVGCLPDSALIARKLEDARLCLVAAPLYLLSKGVPKCLDDLQHHQCLPFVVPSSGRVRPWQLMDHGQPVERLPTANVQISDDVLGVVSMAKNGLGICQTYRFIVEDQIRSGLLVEVLKHTSGCSRPFSIIYPPHRQLSTASKALISFLLKQVHG</sequence>